<dbReference type="GO" id="GO:0016987">
    <property type="term" value="F:sigma factor activity"/>
    <property type="evidence" value="ECO:0007669"/>
    <property type="project" value="UniProtKB-KW"/>
</dbReference>
<dbReference type="InterPro" id="IPR014284">
    <property type="entry name" value="RNA_pol_sigma-70_dom"/>
</dbReference>
<dbReference type="EMBL" id="AGXW01000002">
    <property type="protein sequence ID" value="EKJ92232.1"/>
    <property type="molecule type" value="Genomic_DNA"/>
</dbReference>
<dbReference type="InterPro" id="IPR036388">
    <property type="entry name" value="WH-like_DNA-bd_sf"/>
</dbReference>
<reference evidence="5 6" key="1">
    <citation type="submission" date="2012-02" db="EMBL/GenBank/DDBJ databases">
        <title>The Genome Sequence of Bacteroides finegoldii CL09T03C10.</title>
        <authorList>
            <consortium name="The Broad Institute Genome Sequencing Platform"/>
            <person name="Earl A."/>
            <person name="Ward D."/>
            <person name="Feldgarden M."/>
            <person name="Gevers D."/>
            <person name="Zitomersky N.L."/>
            <person name="Coyne M.J."/>
            <person name="Comstock L.E."/>
            <person name="Young S.K."/>
            <person name="Zeng Q."/>
            <person name="Gargeya S."/>
            <person name="Fitzgerald M."/>
            <person name="Haas B."/>
            <person name="Abouelleil A."/>
            <person name="Alvarado L."/>
            <person name="Arachchi H.M."/>
            <person name="Berlin A."/>
            <person name="Chapman S.B."/>
            <person name="Gearin G."/>
            <person name="Goldberg J."/>
            <person name="Griggs A."/>
            <person name="Gujja S."/>
            <person name="Hansen M."/>
            <person name="Heiman D."/>
            <person name="Howarth C."/>
            <person name="Larimer J."/>
            <person name="Lui A."/>
            <person name="MacDonald P.J.P."/>
            <person name="McCowen C."/>
            <person name="Montmayeur A."/>
            <person name="Murphy C."/>
            <person name="Neiman D."/>
            <person name="Pearson M."/>
            <person name="Priest M."/>
            <person name="Roberts A."/>
            <person name="Saif S."/>
            <person name="Shea T."/>
            <person name="Sisk P."/>
            <person name="Stolte C."/>
            <person name="Sykes S."/>
            <person name="Wortman J."/>
            <person name="Nusbaum C."/>
            <person name="Birren B."/>
        </authorList>
    </citation>
    <scope>NUCLEOTIDE SEQUENCE [LARGE SCALE GENOMIC DNA]</scope>
    <source>
        <strain evidence="5 6">CL09T03C10</strain>
    </source>
</reference>
<dbReference type="InterPro" id="IPR013324">
    <property type="entry name" value="RNA_pol_sigma_r3/r4-like"/>
</dbReference>
<keyword evidence="4" id="KW-0804">Transcription</keyword>
<dbReference type="SUPFAM" id="SSF88946">
    <property type="entry name" value="Sigma2 domain of RNA polymerase sigma factors"/>
    <property type="match status" value="1"/>
</dbReference>
<evidence type="ECO:0000256" key="4">
    <source>
        <dbReference type="ARBA" id="ARBA00023163"/>
    </source>
</evidence>
<dbReference type="NCBIfam" id="TIGR02937">
    <property type="entry name" value="sigma70-ECF"/>
    <property type="match status" value="1"/>
</dbReference>
<comment type="caution">
    <text evidence="5">The sequence shown here is derived from an EMBL/GenBank/DDBJ whole genome shotgun (WGS) entry which is preliminary data.</text>
</comment>
<dbReference type="Proteomes" id="UP000007995">
    <property type="component" value="Unassembled WGS sequence"/>
</dbReference>
<keyword evidence="3" id="KW-0731">Sigma factor</keyword>
<dbReference type="Gene3D" id="1.10.10.10">
    <property type="entry name" value="Winged helix-like DNA-binding domain superfamily/Winged helix DNA-binding domain"/>
    <property type="match status" value="1"/>
</dbReference>
<dbReference type="GO" id="GO:0006352">
    <property type="term" value="P:DNA-templated transcription initiation"/>
    <property type="evidence" value="ECO:0007669"/>
    <property type="project" value="InterPro"/>
</dbReference>
<dbReference type="HOGENOM" id="CLU_047691_16_2_10"/>
<dbReference type="InterPro" id="IPR039425">
    <property type="entry name" value="RNA_pol_sigma-70-like"/>
</dbReference>
<gene>
    <name evidence="5" type="ORF">HMPREF1057_01067</name>
</gene>
<dbReference type="Gene3D" id="1.10.1740.10">
    <property type="match status" value="1"/>
</dbReference>
<dbReference type="PANTHER" id="PTHR43133">
    <property type="entry name" value="RNA POLYMERASE ECF-TYPE SIGMA FACTO"/>
    <property type="match status" value="1"/>
</dbReference>
<dbReference type="AlphaFoldDB" id="K5BV13"/>
<comment type="similarity">
    <text evidence="1">Belongs to the sigma-70 factor family. ECF subfamily.</text>
</comment>
<protein>
    <submittedName>
        <fullName evidence="5">Sigma-70 family RNA polymerase sigma factor</fullName>
    </submittedName>
</protein>
<name>K5BV13_9BACE</name>
<dbReference type="PANTHER" id="PTHR43133:SF60">
    <property type="entry name" value="RNA POLYMERASE SIGMA FACTOR SIGV"/>
    <property type="match status" value="1"/>
</dbReference>
<dbReference type="InterPro" id="IPR013325">
    <property type="entry name" value="RNA_pol_sigma_r2"/>
</dbReference>
<evidence type="ECO:0000313" key="5">
    <source>
        <dbReference type="EMBL" id="EKJ92232.1"/>
    </source>
</evidence>
<evidence type="ECO:0000256" key="1">
    <source>
        <dbReference type="ARBA" id="ARBA00010641"/>
    </source>
</evidence>
<evidence type="ECO:0000256" key="3">
    <source>
        <dbReference type="ARBA" id="ARBA00023082"/>
    </source>
</evidence>
<organism evidence="5 6">
    <name type="scientific">Bacteroides finegoldii CL09T03C10</name>
    <dbReference type="NCBI Taxonomy" id="997888"/>
    <lineage>
        <taxon>Bacteria</taxon>
        <taxon>Pseudomonadati</taxon>
        <taxon>Bacteroidota</taxon>
        <taxon>Bacteroidia</taxon>
        <taxon>Bacteroidales</taxon>
        <taxon>Bacteroidaceae</taxon>
        <taxon>Bacteroides</taxon>
    </lineage>
</organism>
<evidence type="ECO:0000313" key="6">
    <source>
        <dbReference type="Proteomes" id="UP000007995"/>
    </source>
</evidence>
<dbReference type="SUPFAM" id="SSF88659">
    <property type="entry name" value="Sigma3 and sigma4 domains of RNA polymerase sigma factors"/>
    <property type="match status" value="1"/>
</dbReference>
<accession>K5BV13</accession>
<sequence>MGKEIENLYELYKQPFILFAISNYPISKDTAIDIYQESFTAMYQNIRNGKYTERNVSLKTYLFEIGKHHIFKYINKEQKENDILQMLASEWNVRQFPPEEWNEAQKIVSELLEEADTDCNKVLILYYWERWKMEEIARYMNYKTEQVAKNKKSSCLRRLSFELKRRLESVGIILGK</sequence>
<keyword evidence="2" id="KW-0805">Transcription regulation</keyword>
<proteinExistence type="inferred from homology"/>
<evidence type="ECO:0000256" key="2">
    <source>
        <dbReference type="ARBA" id="ARBA00023015"/>
    </source>
</evidence>